<organism evidence="8 9">
    <name type="scientific">Gordonibacter urolithinfaciens</name>
    <dbReference type="NCBI Taxonomy" id="1335613"/>
    <lineage>
        <taxon>Bacteria</taxon>
        <taxon>Bacillati</taxon>
        <taxon>Actinomycetota</taxon>
        <taxon>Coriobacteriia</taxon>
        <taxon>Eggerthellales</taxon>
        <taxon>Eggerthellaceae</taxon>
        <taxon>Gordonibacter</taxon>
    </lineage>
</organism>
<dbReference type="RefSeq" id="WP_096226909.1">
    <property type="nucleotide sequence ID" value="NZ_CP168029.1"/>
</dbReference>
<dbReference type="InterPro" id="IPR016454">
    <property type="entry name" value="Cysteine_dSase"/>
</dbReference>
<evidence type="ECO:0000259" key="7">
    <source>
        <dbReference type="Pfam" id="PF00266"/>
    </source>
</evidence>
<dbReference type="Pfam" id="PF00266">
    <property type="entry name" value="Aminotran_5"/>
    <property type="match status" value="1"/>
</dbReference>
<dbReference type="EMBL" id="QIBW01000017">
    <property type="protein sequence ID" value="ROT88452.1"/>
    <property type="molecule type" value="Genomic_DNA"/>
</dbReference>
<sequence>MTREGAHPSPPSGALAAPEDFPLLAHEAAGDGGLVYLDSAATTQKPSCVLEALDAFYRTVNANPHRGAHRLGTAATEALEAARRDVARLVGADADEIAFTSGTTCALNQLAYGLAGLLHPGDEVAVSLLEHHSNLVPWLTVARIAGAKVRHIVPDRQGRIPDDEIDRVIGPRTRIVAVSHVSNVLGCIQPVERIVRAARGADALVVLDCAQSVAHLPVDLHVLGADFAAFSGHKMYGPMGVGALYARRGAAVALQPLLRGGGMVEAVFEQGFTFKGFPAGLEAGTPNAAGAIGMAAAARFLEGLGMEAVHAHGETLARRMAAGLAAIPSARLYGPGPGGAEERCGIVAFNVRGVGADLAAHALDRRNVAVRSGAHCAQPLVRHLGAEAVCRASAGVYTSERDVDRFLEAVEAARQDAASLMAAAML</sequence>
<dbReference type="InterPro" id="IPR000192">
    <property type="entry name" value="Aminotrans_V_dom"/>
</dbReference>
<dbReference type="GO" id="GO:0030170">
    <property type="term" value="F:pyridoxal phosphate binding"/>
    <property type="evidence" value="ECO:0007669"/>
    <property type="project" value="InterPro"/>
</dbReference>
<protein>
    <recommendedName>
        <fullName evidence="3">cysteine desulfurase</fullName>
        <ecNumber evidence="3">2.8.1.7</ecNumber>
    </recommendedName>
</protein>
<dbReference type="Gene3D" id="3.90.1150.10">
    <property type="entry name" value="Aspartate Aminotransferase, domain 1"/>
    <property type="match status" value="1"/>
</dbReference>
<dbReference type="Proteomes" id="UP000285258">
    <property type="component" value="Unassembled WGS sequence"/>
</dbReference>
<evidence type="ECO:0000313" key="8">
    <source>
        <dbReference type="EMBL" id="ROT88452.1"/>
    </source>
</evidence>
<keyword evidence="4" id="KW-0808">Transferase</keyword>
<evidence type="ECO:0000256" key="3">
    <source>
        <dbReference type="ARBA" id="ARBA00012239"/>
    </source>
</evidence>
<name>A0A423UHR8_9ACTN</name>
<reference evidence="9" key="1">
    <citation type="submission" date="2018-05" db="EMBL/GenBank/DDBJ databases">
        <title>Genome Sequencing of selected type strains of the family Eggerthellaceae.</title>
        <authorList>
            <person name="Danylec N."/>
            <person name="Stoll D.A."/>
            <person name="Doetsch A."/>
            <person name="Huch M."/>
        </authorList>
    </citation>
    <scope>NUCLEOTIDE SEQUENCE [LARGE SCALE GENOMIC DNA]</scope>
    <source>
        <strain evidence="9">DSM 27213</strain>
    </source>
</reference>
<dbReference type="PANTHER" id="PTHR43586">
    <property type="entry name" value="CYSTEINE DESULFURASE"/>
    <property type="match status" value="1"/>
</dbReference>
<evidence type="ECO:0000313" key="9">
    <source>
        <dbReference type="Proteomes" id="UP000285258"/>
    </source>
</evidence>
<dbReference type="InterPro" id="IPR015424">
    <property type="entry name" value="PyrdxlP-dep_Trfase"/>
</dbReference>
<dbReference type="PIRSF" id="PIRSF005572">
    <property type="entry name" value="NifS"/>
    <property type="match status" value="1"/>
</dbReference>
<evidence type="ECO:0000256" key="6">
    <source>
        <dbReference type="ARBA" id="ARBA00050776"/>
    </source>
</evidence>
<feature type="domain" description="Aminotransferase class V" evidence="7">
    <location>
        <begin position="35"/>
        <end position="406"/>
    </location>
</feature>
<comment type="caution">
    <text evidence="8">The sequence shown here is derived from an EMBL/GenBank/DDBJ whole genome shotgun (WGS) entry which is preliminary data.</text>
</comment>
<dbReference type="GO" id="GO:0006534">
    <property type="term" value="P:cysteine metabolic process"/>
    <property type="evidence" value="ECO:0007669"/>
    <property type="project" value="InterPro"/>
</dbReference>
<gene>
    <name evidence="8" type="ORF">DMP12_12055</name>
</gene>
<dbReference type="EC" id="2.8.1.7" evidence="3"/>
<comment type="similarity">
    <text evidence="2">Belongs to the class-V pyridoxal-phosphate-dependent aminotransferase family. Csd subfamily.</text>
</comment>
<dbReference type="SUPFAM" id="SSF53383">
    <property type="entry name" value="PLP-dependent transferases"/>
    <property type="match status" value="1"/>
</dbReference>
<dbReference type="InterPro" id="IPR010970">
    <property type="entry name" value="Cys_dSase_SufS"/>
</dbReference>
<evidence type="ECO:0000256" key="4">
    <source>
        <dbReference type="ARBA" id="ARBA00022679"/>
    </source>
</evidence>
<dbReference type="InterPro" id="IPR015421">
    <property type="entry name" value="PyrdxlP-dep_Trfase_major"/>
</dbReference>
<dbReference type="CDD" id="cd06453">
    <property type="entry name" value="SufS_like"/>
    <property type="match status" value="1"/>
</dbReference>
<comment type="catalytic activity">
    <reaction evidence="6">
        <text>(sulfur carrier)-H + L-cysteine = (sulfur carrier)-SH + L-alanine</text>
        <dbReference type="Rhea" id="RHEA:43892"/>
        <dbReference type="Rhea" id="RHEA-COMP:14737"/>
        <dbReference type="Rhea" id="RHEA-COMP:14739"/>
        <dbReference type="ChEBI" id="CHEBI:29917"/>
        <dbReference type="ChEBI" id="CHEBI:35235"/>
        <dbReference type="ChEBI" id="CHEBI:57972"/>
        <dbReference type="ChEBI" id="CHEBI:64428"/>
        <dbReference type="EC" id="2.8.1.7"/>
    </reaction>
</comment>
<evidence type="ECO:0000256" key="2">
    <source>
        <dbReference type="ARBA" id="ARBA00010447"/>
    </source>
</evidence>
<evidence type="ECO:0000256" key="5">
    <source>
        <dbReference type="ARBA" id="ARBA00022898"/>
    </source>
</evidence>
<accession>A0A423UHR8</accession>
<dbReference type="InterPro" id="IPR015422">
    <property type="entry name" value="PyrdxlP-dep_Trfase_small"/>
</dbReference>
<dbReference type="AlphaFoldDB" id="A0A423UHR8"/>
<dbReference type="GO" id="GO:0031071">
    <property type="term" value="F:cysteine desulfurase activity"/>
    <property type="evidence" value="ECO:0007669"/>
    <property type="project" value="UniProtKB-EC"/>
</dbReference>
<dbReference type="PANTHER" id="PTHR43586:SF8">
    <property type="entry name" value="CYSTEINE DESULFURASE 1, CHLOROPLASTIC"/>
    <property type="match status" value="1"/>
</dbReference>
<evidence type="ECO:0000256" key="1">
    <source>
        <dbReference type="ARBA" id="ARBA00001933"/>
    </source>
</evidence>
<comment type="cofactor">
    <cofactor evidence="1">
        <name>pyridoxal 5'-phosphate</name>
        <dbReference type="ChEBI" id="CHEBI:597326"/>
    </cofactor>
</comment>
<proteinExistence type="inferred from homology"/>
<keyword evidence="5" id="KW-0663">Pyridoxal phosphate</keyword>
<dbReference type="Gene3D" id="3.40.640.10">
    <property type="entry name" value="Type I PLP-dependent aspartate aminotransferase-like (Major domain)"/>
    <property type="match status" value="1"/>
</dbReference>